<dbReference type="InterPro" id="IPR053139">
    <property type="entry name" value="Surface_bspA-like"/>
</dbReference>
<protein>
    <submittedName>
        <fullName evidence="1">Uncharacterized protein</fullName>
    </submittedName>
</protein>
<comment type="caution">
    <text evidence="1">The sequence shown here is derived from an EMBL/GenBank/DDBJ whole genome shotgun (WGS) entry which is preliminary data.</text>
</comment>
<dbReference type="InterPro" id="IPR032675">
    <property type="entry name" value="LRR_dom_sf"/>
</dbReference>
<sequence length="485" mass="55692">MSSIDVPEDVLLIDAAALRERDIPSGVVHVRLASDVSELPNMAFKGCSSLKSVEFNEGLVRIGGHGVFMDCSRLVRVYISHGVERIFRNAFKNCSSLVTINIPPSISFMMLDKNIFVGCSSLTNVYFQYSEEFNVRVALDDTPLRPIRDWKPLPLDRRGMLRTHERIDKDLRDEFNFAKRFDQLQLHLMCFFYPYPWGLEDISDEIMNDETSAGKVDCFKMSPLHILACGNSDNPETRNVYELLIERNPSALTAPDRWGRFPLHYAITNEATPDVLEILFRETIARQINDGPGSTEQTLRMISFELHRLIRGVVQTPKVALAFITDLAKAALTCPPELQIGWKRLVVEMIVHGIPRETLQTIVRISVDADLKALDPQRQEVIESMIREIPERQYGGYTQSHHSRIKITNHVEKLWGLISFWQLREASTLLELALWKAKIDDADEGADRELCRVNSGSVFVMKGVLQYFEYPWWKMRYKLKTTQDR</sequence>
<dbReference type="PANTHER" id="PTHR45661:SF3">
    <property type="entry name" value="IG-LIKE DOMAIN-CONTAINING PROTEIN"/>
    <property type="match status" value="1"/>
</dbReference>
<accession>K0TIX6</accession>
<dbReference type="EMBL" id="AGNL01004230">
    <property type="protein sequence ID" value="EJK73766.1"/>
    <property type="molecule type" value="Genomic_DNA"/>
</dbReference>
<dbReference type="SUPFAM" id="SSF52058">
    <property type="entry name" value="L domain-like"/>
    <property type="match status" value="1"/>
</dbReference>
<evidence type="ECO:0000313" key="1">
    <source>
        <dbReference type="EMBL" id="EJK73766.1"/>
    </source>
</evidence>
<proteinExistence type="predicted"/>
<dbReference type="Gene3D" id="3.80.10.10">
    <property type="entry name" value="Ribonuclease Inhibitor"/>
    <property type="match status" value="1"/>
</dbReference>
<dbReference type="InterPro" id="IPR036770">
    <property type="entry name" value="Ankyrin_rpt-contain_sf"/>
</dbReference>
<dbReference type="AlphaFoldDB" id="K0TIX6"/>
<dbReference type="PANTHER" id="PTHR45661">
    <property type="entry name" value="SURFACE ANTIGEN"/>
    <property type="match status" value="1"/>
</dbReference>
<organism evidence="1 2">
    <name type="scientific">Thalassiosira oceanica</name>
    <name type="common">Marine diatom</name>
    <dbReference type="NCBI Taxonomy" id="159749"/>
    <lineage>
        <taxon>Eukaryota</taxon>
        <taxon>Sar</taxon>
        <taxon>Stramenopiles</taxon>
        <taxon>Ochrophyta</taxon>
        <taxon>Bacillariophyta</taxon>
        <taxon>Coscinodiscophyceae</taxon>
        <taxon>Thalassiosirophycidae</taxon>
        <taxon>Thalassiosirales</taxon>
        <taxon>Thalassiosiraceae</taxon>
        <taxon>Thalassiosira</taxon>
    </lineage>
</organism>
<keyword evidence="2" id="KW-1185">Reference proteome</keyword>
<evidence type="ECO:0000313" key="2">
    <source>
        <dbReference type="Proteomes" id="UP000266841"/>
    </source>
</evidence>
<reference evidence="1 2" key="1">
    <citation type="journal article" date="2012" name="Genome Biol.">
        <title>Genome and low-iron response of an oceanic diatom adapted to chronic iron limitation.</title>
        <authorList>
            <person name="Lommer M."/>
            <person name="Specht M."/>
            <person name="Roy A.S."/>
            <person name="Kraemer L."/>
            <person name="Andreson R."/>
            <person name="Gutowska M.A."/>
            <person name="Wolf J."/>
            <person name="Bergner S.V."/>
            <person name="Schilhabel M.B."/>
            <person name="Klostermeier U.C."/>
            <person name="Beiko R.G."/>
            <person name="Rosenstiel P."/>
            <person name="Hippler M."/>
            <person name="Laroche J."/>
        </authorList>
    </citation>
    <scope>NUCLEOTIDE SEQUENCE [LARGE SCALE GENOMIC DNA]</scope>
    <source>
        <strain evidence="1 2">CCMP1005</strain>
    </source>
</reference>
<dbReference type="Proteomes" id="UP000266841">
    <property type="component" value="Unassembled WGS sequence"/>
</dbReference>
<name>K0TIX6_THAOC</name>
<dbReference type="Pfam" id="PF13306">
    <property type="entry name" value="LRR_5"/>
    <property type="match status" value="1"/>
</dbReference>
<dbReference type="SUPFAM" id="SSF48403">
    <property type="entry name" value="Ankyrin repeat"/>
    <property type="match status" value="1"/>
</dbReference>
<dbReference type="Gene3D" id="1.25.40.20">
    <property type="entry name" value="Ankyrin repeat-containing domain"/>
    <property type="match status" value="1"/>
</dbReference>
<dbReference type="InterPro" id="IPR026906">
    <property type="entry name" value="LRR_5"/>
</dbReference>
<gene>
    <name evidence="1" type="ORF">THAOC_04590</name>
</gene>